<evidence type="ECO:0000313" key="2">
    <source>
        <dbReference type="Proteomes" id="UP000324767"/>
    </source>
</evidence>
<evidence type="ECO:0000313" key="1">
    <source>
        <dbReference type="EMBL" id="KAA6411363.1"/>
    </source>
</evidence>
<name>A0A5M8PRP2_9LECA</name>
<comment type="caution">
    <text evidence="1">The sequence shown here is derived from an EMBL/GenBank/DDBJ whole genome shotgun (WGS) entry which is preliminary data.</text>
</comment>
<proteinExistence type="predicted"/>
<gene>
    <name evidence="1" type="ORF">FRX48_04643</name>
</gene>
<sequence>MKAKANTMPCTVTNRAMNNLQYPSFTIHRSSFSLHTRFLGDSAPISPDINSLVSGGHLDLSLAPDHILALSDIVTVQHRKLGYREPQCPFNGNNVDLSLNSGNEVD</sequence>
<accession>A0A5M8PRP2</accession>
<reference evidence="1 2" key="1">
    <citation type="submission" date="2019-09" db="EMBL/GenBank/DDBJ databases">
        <title>The hologenome of the rock-dwelling lichen Lasallia pustulata.</title>
        <authorList>
            <person name="Greshake Tzovaras B."/>
            <person name="Segers F."/>
            <person name="Bicker A."/>
            <person name="Dal Grande F."/>
            <person name="Otte J."/>
            <person name="Hankeln T."/>
            <person name="Schmitt I."/>
            <person name="Ebersberger I."/>
        </authorList>
    </citation>
    <scope>NUCLEOTIDE SEQUENCE [LARGE SCALE GENOMIC DNA]</scope>
    <source>
        <strain evidence="1">A1-1</strain>
    </source>
</reference>
<protein>
    <submittedName>
        <fullName evidence="1">Uncharacterized protein</fullName>
    </submittedName>
</protein>
<dbReference type="Proteomes" id="UP000324767">
    <property type="component" value="Unassembled WGS sequence"/>
</dbReference>
<dbReference type="EMBL" id="VXIT01000007">
    <property type="protein sequence ID" value="KAA6411363.1"/>
    <property type="molecule type" value="Genomic_DNA"/>
</dbReference>
<organism evidence="1 2">
    <name type="scientific">Lasallia pustulata</name>
    <dbReference type="NCBI Taxonomy" id="136370"/>
    <lineage>
        <taxon>Eukaryota</taxon>
        <taxon>Fungi</taxon>
        <taxon>Dikarya</taxon>
        <taxon>Ascomycota</taxon>
        <taxon>Pezizomycotina</taxon>
        <taxon>Lecanoromycetes</taxon>
        <taxon>OSLEUM clade</taxon>
        <taxon>Umbilicariomycetidae</taxon>
        <taxon>Umbilicariales</taxon>
        <taxon>Umbilicariaceae</taxon>
        <taxon>Lasallia</taxon>
    </lineage>
</organism>
<dbReference type="AlphaFoldDB" id="A0A5M8PRP2"/>